<evidence type="ECO:0000313" key="1">
    <source>
        <dbReference type="EMBL" id="MPL67969.1"/>
    </source>
</evidence>
<sequence>MMNFRITLLVIVLSLFTMVCLAAPAVESKIALYPGSFRDDVQGETFEVDTGEVWLMATNCVPLERTFHNVKSYFTNATVEEVTAFYWNELNAAQIDEDLQHPATMALGGTSTVDGQLRSYEPFRDIYQGERKVQSAGWIKNTLAANRKPSAINGQWLRESMFIWNAKAADGKYVVFNIAITDISFDQYYQRYHSRTLINIATNVFVPEDDE</sequence>
<gene>
    <name evidence="1" type="ORF">SDC9_13673</name>
</gene>
<accession>A0A644TMT1</accession>
<reference evidence="1" key="1">
    <citation type="submission" date="2019-08" db="EMBL/GenBank/DDBJ databases">
        <authorList>
            <person name="Kucharzyk K."/>
            <person name="Murdoch R.W."/>
            <person name="Higgins S."/>
            <person name="Loffler F."/>
        </authorList>
    </citation>
    <scope>NUCLEOTIDE SEQUENCE</scope>
</reference>
<protein>
    <submittedName>
        <fullName evidence="1">Uncharacterized protein</fullName>
    </submittedName>
</protein>
<dbReference type="AlphaFoldDB" id="A0A644TMT1"/>
<organism evidence="1">
    <name type="scientific">bioreactor metagenome</name>
    <dbReference type="NCBI Taxonomy" id="1076179"/>
    <lineage>
        <taxon>unclassified sequences</taxon>
        <taxon>metagenomes</taxon>
        <taxon>ecological metagenomes</taxon>
    </lineage>
</organism>
<name>A0A644TMT1_9ZZZZ</name>
<comment type="caution">
    <text evidence="1">The sequence shown here is derived from an EMBL/GenBank/DDBJ whole genome shotgun (WGS) entry which is preliminary data.</text>
</comment>
<proteinExistence type="predicted"/>
<dbReference type="EMBL" id="VSSQ01000039">
    <property type="protein sequence ID" value="MPL67969.1"/>
    <property type="molecule type" value="Genomic_DNA"/>
</dbReference>